<dbReference type="InterPro" id="IPR015422">
    <property type="entry name" value="PyrdxlP-dep_Trfase_small"/>
</dbReference>
<comment type="catalytic activity">
    <reaction evidence="9">
        <text>L-alanine + 2-oxoglutarate = pyruvate + L-glutamate</text>
        <dbReference type="Rhea" id="RHEA:19453"/>
        <dbReference type="ChEBI" id="CHEBI:15361"/>
        <dbReference type="ChEBI" id="CHEBI:16810"/>
        <dbReference type="ChEBI" id="CHEBI:29985"/>
        <dbReference type="ChEBI" id="CHEBI:57972"/>
        <dbReference type="EC" id="2.6.1.2"/>
    </reaction>
</comment>
<dbReference type="Pfam" id="PF00155">
    <property type="entry name" value="Aminotran_1_2"/>
    <property type="match status" value="1"/>
</dbReference>
<dbReference type="FunFam" id="3.40.640.10:FF:000129">
    <property type="entry name" value="Alanine aminotransferase 2"/>
    <property type="match status" value="1"/>
</dbReference>
<dbReference type="CDD" id="cd00609">
    <property type="entry name" value="AAT_like"/>
    <property type="match status" value="1"/>
</dbReference>
<evidence type="ECO:0000259" key="10">
    <source>
        <dbReference type="Pfam" id="PF00155"/>
    </source>
</evidence>
<evidence type="ECO:0000256" key="6">
    <source>
        <dbReference type="ARBA" id="ARBA00025708"/>
    </source>
</evidence>
<comment type="similarity">
    <text evidence="7">Belongs to the class-I pyridoxal-phosphate-dependent aminotransferase family. Alanine aminotransferase subfamily.</text>
</comment>
<keyword evidence="12" id="KW-1185">Reference proteome</keyword>
<comment type="cofactor">
    <cofactor evidence="1">
        <name>pyridoxal 5'-phosphate</name>
        <dbReference type="ChEBI" id="CHEBI:597326"/>
    </cofactor>
</comment>
<keyword evidence="4" id="KW-0808">Transferase</keyword>
<evidence type="ECO:0000256" key="4">
    <source>
        <dbReference type="ARBA" id="ARBA00022679"/>
    </source>
</evidence>
<evidence type="ECO:0000256" key="2">
    <source>
        <dbReference type="ARBA" id="ARBA00011738"/>
    </source>
</evidence>
<evidence type="ECO:0000256" key="5">
    <source>
        <dbReference type="ARBA" id="ARBA00022898"/>
    </source>
</evidence>
<evidence type="ECO:0000256" key="1">
    <source>
        <dbReference type="ARBA" id="ARBA00001933"/>
    </source>
</evidence>
<dbReference type="SUPFAM" id="SSF53383">
    <property type="entry name" value="PLP-dependent transferases"/>
    <property type="match status" value="1"/>
</dbReference>
<dbReference type="EC" id="2.6.1.2" evidence="8"/>
<name>A0A8C6X0H4_9GOBI</name>
<comment type="subunit">
    <text evidence="2">Homodimer.</text>
</comment>
<evidence type="ECO:0000313" key="12">
    <source>
        <dbReference type="Proteomes" id="UP000694523"/>
    </source>
</evidence>
<feature type="domain" description="Aminotransferase class I/classII large" evidence="10">
    <location>
        <begin position="107"/>
        <end position="419"/>
    </location>
</feature>
<dbReference type="GO" id="GO:0030170">
    <property type="term" value="F:pyridoxal phosphate binding"/>
    <property type="evidence" value="ECO:0007669"/>
    <property type="project" value="InterPro"/>
</dbReference>
<keyword evidence="3" id="KW-0032">Aminotransferase</keyword>
<dbReference type="InterPro" id="IPR045088">
    <property type="entry name" value="ALAT1/2-like"/>
</dbReference>
<evidence type="ECO:0000313" key="11">
    <source>
        <dbReference type="Ensembl" id="ENSNMLP00000045048.1"/>
    </source>
</evidence>
<accession>A0A8C6X0H4</accession>
<dbReference type="AlphaFoldDB" id="A0A8C6X0H4"/>
<dbReference type="PANTHER" id="PTHR11751">
    <property type="entry name" value="ALANINE AMINOTRANSFERASE"/>
    <property type="match status" value="1"/>
</dbReference>
<evidence type="ECO:0000256" key="9">
    <source>
        <dbReference type="ARBA" id="ARBA00047412"/>
    </source>
</evidence>
<comment type="pathway">
    <text evidence="6">Amino-acid degradation; L-alanine degradation via transaminase pathway; pyruvate from L-alanine: step 1/1.</text>
</comment>
<dbReference type="Proteomes" id="UP000694523">
    <property type="component" value="Unplaced"/>
</dbReference>
<dbReference type="GO" id="GO:0042853">
    <property type="term" value="P:L-alanine catabolic process"/>
    <property type="evidence" value="ECO:0007669"/>
    <property type="project" value="UniProtKB-UniPathway"/>
</dbReference>
<dbReference type="InterPro" id="IPR015421">
    <property type="entry name" value="PyrdxlP-dep_Trfase_major"/>
</dbReference>
<dbReference type="InterPro" id="IPR015424">
    <property type="entry name" value="PyrdxlP-dep_Trfase"/>
</dbReference>
<dbReference type="PANTHER" id="PTHR11751:SF469">
    <property type="entry name" value="ALANINE TRANSAMINASE"/>
    <property type="match status" value="1"/>
</dbReference>
<organism evidence="11 12">
    <name type="scientific">Neogobius melanostomus</name>
    <name type="common">round goby</name>
    <dbReference type="NCBI Taxonomy" id="47308"/>
    <lineage>
        <taxon>Eukaryota</taxon>
        <taxon>Metazoa</taxon>
        <taxon>Chordata</taxon>
        <taxon>Craniata</taxon>
        <taxon>Vertebrata</taxon>
        <taxon>Euteleostomi</taxon>
        <taxon>Actinopterygii</taxon>
        <taxon>Neopterygii</taxon>
        <taxon>Teleostei</taxon>
        <taxon>Neoteleostei</taxon>
        <taxon>Acanthomorphata</taxon>
        <taxon>Gobiaria</taxon>
        <taxon>Gobiiformes</taxon>
        <taxon>Gobioidei</taxon>
        <taxon>Gobiidae</taxon>
        <taxon>Benthophilinae</taxon>
        <taxon>Neogobiini</taxon>
        <taxon>Neogobius</taxon>
    </lineage>
</organism>
<dbReference type="Gene3D" id="3.40.640.10">
    <property type="entry name" value="Type I PLP-dependent aspartate aminotransferase-like (Major domain)"/>
    <property type="match status" value="1"/>
</dbReference>
<reference evidence="11" key="2">
    <citation type="submission" date="2025-09" db="UniProtKB">
        <authorList>
            <consortium name="Ensembl"/>
        </authorList>
    </citation>
    <scope>IDENTIFICATION</scope>
</reference>
<dbReference type="InterPro" id="IPR004839">
    <property type="entry name" value="Aminotransferase_I/II_large"/>
</dbReference>
<keyword evidence="5" id="KW-0663">Pyridoxal phosphate</keyword>
<proteinExistence type="inferred from homology"/>
<dbReference type="Ensembl" id="ENSNMLT00000049988.1">
    <property type="protein sequence ID" value="ENSNMLP00000045048.1"/>
    <property type="gene ID" value="ENSNMLG00000027196.1"/>
</dbReference>
<reference evidence="11" key="1">
    <citation type="submission" date="2025-08" db="UniProtKB">
        <authorList>
            <consortium name="Ensembl"/>
        </authorList>
    </citation>
    <scope>IDENTIFICATION</scope>
</reference>
<protein>
    <recommendedName>
        <fullName evidence="8">alanine transaminase</fullName>
        <ecNumber evidence="8">2.6.1.2</ecNumber>
    </recommendedName>
</protein>
<dbReference type="UniPathway" id="UPA00528">
    <property type="reaction ID" value="UER00586"/>
</dbReference>
<evidence type="ECO:0000256" key="8">
    <source>
        <dbReference type="ARBA" id="ARBA00026106"/>
    </source>
</evidence>
<evidence type="ECO:0000256" key="7">
    <source>
        <dbReference type="ARBA" id="ARBA00025785"/>
    </source>
</evidence>
<sequence length="476" mass="52578">MRLERIFDFRSGNDCGLRRSAARCLGCSVHTRELAHLINREPTEASLANARGEALQDEFGYKNASGVLLATFSSTDVHIAKYKNSIYDVQVLSACIYPELLKNQTFPVDVRQRAQTLLDACGERSVGSYTDSSGLNHVRQSVAEFITRRDGVPCSASNVFISSGSQRVMVKLIASGEGDVPTGVLTPVPCRHTLPMMLDFTGVTLEPYMLDKDRGWAVDMNELHRAVNTARGRCQPKAIFISNPGNPTGHVQGRKSIQDVIRFAAAERLLLLVDEVYQEYVFEDAAEFISYKKILFEMGPMYSDTFEMASFHSISSLGECGLRAGYMELVNIEPGVTHFVDTMLCTDISTPVTGQLAIDVMINPPKPGDSSYHTYTKKEHVKDTLKWNCQKACEVLNNLPGVSCQPVMGGIYLYPCVTLPEETMKQAKVEAGPLYCEQLMQGQAVLIGPGCTRGLPAGTHHFRNSWIKENIVVCII</sequence>
<dbReference type="GO" id="GO:0004021">
    <property type="term" value="F:L-alanine:2-oxoglutarate aminotransferase activity"/>
    <property type="evidence" value="ECO:0007669"/>
    <property type="project" value="UniProtKB-EC"/>
</dbReference>
<dbReference type="Gene3D" id="3.90.1150.10">
    <property type="entry name" value="Aspartate Aminotransferase, domain 1"/>
    <property type="match status" value="1"/>
</dbReference>
<dbReference type="Gene3D" id="1.10.287.1970">
    <property type="match status" value="1"/>
</dbReference>
<evidence type="ECO:0000256" key="3">
    <source>
        <dbReference type="ARBA" id="ARBA00022576"/>
    </source>
</evidence>